<dbReference type="PANTHER" id="PTHR30472">
    <property type="entry name" value="FERRIC ENTEROBACTIN TRANSPORT SYSTEM PERMEASE PROTEIN"/>
    <property type="match status" value="1"/>
</dbReference>
<keyword evidence="3" id="KW-0813">Transport</keyword>
<keyword evidence="7 8" id="KW-0472">Membrane</keyword>
<feature type="transmembrane region" description="Helical" evidence="8">
    <location>
        <begin position="534"/>
        <end position="552"/>
    </location>
</feature>
<dbReference type="RefSeq" id="WP_170016315.1">
    <property type="nucleotide sequence ID" value="NZ_CP012545.1"/>
</dbReference>
<keyword evidence="4" id="KW-1003">Cell membrane</keyword>
<sequence length="630" mass="67548">MKNLSITLFVIFALLAAIAVFLEFNALSEYENSIKNLVIFNYTLPRLGVAVLSGAFLALASALMAQITNNPLASDSTLGVSNGAGFMLLVFSLLFPNLVFGDIAAAFLGSVLALSILFLLSLGRGFSVFTTTLSGLIIGLFFSSLSTILIIFFNEESAKVAIWLSGDLAQEGTKNFIFMLGYFLPIFILILIFSRSFELFSLGDSTCKALGVNVTKMRILGLLIAAYLSAIVVAHVGIIGFIGLGACAIVGRFKINSFLLKLFYSGILGALLLGITDALLLIILNLTSINLPSGSVSAFLGAPLLLWMIFYGIKEHESIAKSGESGSGTKEAKSYFIYIVFGILMFCFGFSLFFNFSGFEILSVRFSRVLAALASGIALGVVGVILQRLSQNEMASPELLGINSGVSLGVLAAIFFAPFLSVPLGIVGACAVLGIMVAINYKNGMLPQKVILTGIAIISFVSATWQILLAVGDSRVYNFIAYASGSTYSVTFFHSLLLFGFCVITVIFGIFFSREIEILNLGEVNARAVGVDIFRYRIILFGFCAIMSAIMALSIGPVSFVGLLAPHLASFLGFFKVRAQILAASFLGGVIMLFADFIGRNLITPYEISSGLIATIIGSFYFVIVMRKIR</sequence>
<reference evidence="10 11" key="1">
    <citation type="submission" date="2015-08" db="EMBL/GenBank/DDBJ databases">
        <title>Comparative genomics of the Campylobacter concisus group.</title>
        <authorList>
            <person name="Yee E."/>
            <person name="Chapman M.H."/>
            <person name="Huynh S."/>
            <person name="Bono J.L."/>
            <person name="On S.L."/>
            <person name="St Leger J."/>
            <person name="Foster G."/>
            <person name="Parker C.T."/>
            <person name="Miller W.G."/>
        </authorList>
    </citation>
    <scope>NUCLEOTIDE SEQUENCE [LARGE SCALE GENOMIC DNA]</scope>
    <source>
        <strain evidence="10 11">RM9337</strain>
    </source>
</reference>
<keyword evidence="11" id="KW-1185">Reference proteome</keyword>
<dbReference type="CDD" id="cd06550">
    <property type="entry name" value="TM_ABC_iron-siderophores_like"/>
    <property type="match status" value="2"/>
</dbReference>
<feature type="transmembrane region" description="Helical" evidence="8">
    <location>
        <begin position="175"/>
        <end position="197"/>
    </location>
</feature>
<evidence type="ECO:0000313" key="12">
    <source>
        <dbReference type="Proteomes" id="UP001318760"/>
    </source>
</evidence>
<dbReference type="PANTHER" id="PTHR30472:SF37">
    <property type="entry name" value="FE(3+) DICITRATE TRANSPORT SYSTEM PERMEASE PROTEIN FECD-RELATED"/>
    <property type="match status" value="1"/>
</dbReference>
<feature type="transmembrane region" description="Helical" evidence="8">
    <location>
        <begin position="582"/>
        <end position="602"/>
    </location>
</feature>
<evidence type="ECO:0000256" key="1">
    <source>
        <dbReference type="ARBA" id="ARBA00004651"/>
    </source>
</evidence>
<organism evidence="10 11">
    <name type="scientific">Campylobacter californiensis</name>
    <dbReference type="NCBI Taxonomy" id="1032243"/>
    <lineage>
        <taxon>Bacteria</taxon>
        <taxon>Pseudomonadati</taxon>
        <taxon>Campylobacterota</taxon>
        <taxon>Epsilonproteobacteria</taxon>
        <taxon>Campylobacterales</taxon>
        <taxon>Campylobacteraceae</taxon>
        <taxon>Campylobacter</taxon>
    </lineage>
</organism>
<dbReference type="AlphaFoldDB" id="A0AAW3ZUG4"/>
<feature type="transmembrane region" description="Helical" evidence="8">
    <location>
        <begin position="558"/>
        <end position="575"/>
    </location>
</feature>
<feature type="transmembrane region" description="Helical" evidence="8">
    <location>
        <begin position="451"/>
        <end position="472"/>
    </location>
</feature>
<evidence type="ECO:0000256" key="6">
    <source>
        <dbReference type="ARBA" id="ARBA00022989"/>
    </source>
</evidence>
<reference evidence="9 12" key="2">
    <citation type="submission" date="2020-10" db="EMBL/GenBank/DDBJ databases">
        <title>Campylobacter californiensis sp. nov. isolated from cattle and feral swine in California.</title>
        <authorList>
            <person name="Miller W.G."/>
        </authorList>
    </citation>
    <scope>NUCLEOTIDE SEQUENCE [LARGE SCALE GENOMIC DNA]</scope>
    <source>
        <strain evidence="9 12">RM12919</strain>
    </source>
</reference>
<protein>
    <submittedName>
        <fullName evidence="10">Iron ABC transporter permease</fullName>
    </submittedName>
</protein>
<feature type="transmembrane region" description="Helical" evidence="8">
    <location>
        <begin position="608"/>
        <end position="626"/>
    </location>
</feature>
<evidence type="ECO:0000256" key="7">
    <source>
        <dbReference type="ARBA" id="ARBA00023136"/>
    </source>
</evidence>
<keyword evidence="6 8" id="KW-1133">Transmembrane helix</keyword>
<accession>A0AAW3ZUG4</accession>
<feature type="transmembrane region" description="Helical" evidence="8">
    <location>
        <begin position="79"/>
        <end position="96"/>
    </location>
</feature>
<feature type="transmembrane region" description="Helical" evidence="8">
    <location>
        <begin position="335"/>
        <end position="354"/>
    </location>
</feature>
<feature type="transmembrane region" description="Helical" evidence="8">
    <location>
        <begin position="47"/>
        <end position="67"/>
    </location>
</feature>
<feature type="transmembrane region" description="Helical" evidence="8">
    <location>
        <begin position="296"/>
        <end position="314"/>
    </location>
</feature>
<proteinExistence type="inferred from homology"/>
<feature type="transmembrane region" description="Helical" evidence="8">
    <location>
        <begin position="128"/>
        <end position="154"/>
    </location>
</feature>
<comment type="subcellular location">
    <subcellularLocation>
        <location evidence="1">Cell membrane</location>
        <topology evidence="1">Multi-pass membrane protein</topology>
    </subcellularLocation>
</comment>
<name>A0AAW3ZUG4_9BACT</name>
<feature type="transmembrane region" description="Helical" evidence="8">
    <location>
        <begin position="262"/>
        <end position="284"/>
    </location>
</feature>
<dbReference type="InterPro" id="IPR037294">
    <property type="entry name" value="ABC_BtuC-like"/>
</dbReference>
<feature type="transmembrane region" description="Helical" evidence="8">
    <location>
        <begin position="366"/>
        <end position="386"/>
    </location>
</feature>
<evidence type="ECO:0000256" key="2">
    <source>
        <dbReference type="ARBA" id="ARBA00007935"/>
    </source>
</evidence>
<keyword evidence="5 8" id="KW-0812">Transmembrane</keyword>
<evidence type="ECO:0000256" key="4">
    <source>
        <dbReference type="ARBA" id="ARBA00022475"/>
    </source>
</evidence>
<comment type="similarity">
    <text evidence="2">Belongs to the binding-protein-dependent transport system permease family. FecCD subfamily.</text>
</comment>
<evidence type="ECO:0000256" key="8">
    <source>
        <dbReference type="SAM" id="Phobius"/>
    </source>
</evidence>
<feature type="transmembrane region" description="Helical" evidence="8">
    <location>
        <begin position="422"/>
        <end position="439"/>
    </location>
</feature>
<dbReference type="EMBL" id="JADBHS010000011">
    <property type="protein sequence ID" value="MBE2986772.1"/>
    <property type="molecule type" value="Genomic_DNA"/>
</dbReference>
<dbReference type="GO" id="GO:0022857">
    <property type="term" value="F:transmembrane transporter activity"/>
    <property type="evidence" value="ECO:0007669"/>
    <property type="project" value="InterPro"/>
</dbReference>
<dbReference type="Proteomes" id="UP001318760">
    <property type="component" value="Unassembled WGS sequence"/>
</dbReference>
<dbReference type="Pfam" id="PF01032">
    <property type="entry name" value="FecCD"/>
    <property type="match status" value="2"/>
</dbReference>
<feature type="transmembrane region" description="Helical" evidence="8">
    <location>
        <begin position="6"/>
        <end position="27"/>
    </location>
</feature>
<gene>
    <name evidence="9" type="ORF">CCAL12919_06490</name>
    <name evidence="10" type="ORF">CCAL9337_05515</name>
</gene>
<feature type="transmembrane region" description="Helical" evidence="8">
    <location>
        <begin position="492"/>
        <end position="513"/>
    </location>
</feature>
<feature type="transmembrane region" description="Helical" evidence="8">
    <location>
        <begin position="103"/>
        <end position="122"/>
    </location>
</feature>
<dbReference type="InterPro" id="IPR000522">
    <property type="entry name" value="ABC_transptr_permease_BtuC"/>
</dbReference>
<evidence type="ECO:0000313" key="10">
    <source>
        <dbReference type="EMBL" id="MBE3608184.1"/>
    </source>
</evidence>
<comment type="caution">
    <text evidence="10">The sequence shown here is derived from an EMBL/GenBank/DDBJ whole genome shotgun (WGS) entry which is preliminary data.</text>
</comment>
<feature type="transmembrane region" description="Helical" evidence="8">
    <location>
        <begin position="217"/>
        <end position="250"/>
    </location>
</feature>
<dbReference type="EMBL" id="LIWG01000006">
    <property type="protein sequence ID" value="MBE3608184.1"/>
    <property type="molecule type" value="Genomic_DNA"/>
</dbReference>
<evidence type="ECO:0000256" key="5">
    <source>
        <dbReference type="ARBA" id="ARBA00022692"/>
    </source>
</evidence>
<dbReference type="GO" id="GO:0005886">
    <property type="term" value="C:plasma membrane"/>
    <property type="evidence" value="ECO:0007669"/>
    <property type="project" value="UniProtKB-SubCell"/>
</dbReference>
<evidence type="ECO:0000313" key="11">
    <source>
        <dbReference type="Proteomes" id="UP000650616"/>
    </source>
</evidence>
<dbReference type="Proteomes" id="UP000650616">
    <property type="component" value="Unassembled WGS sequence"/>
</dbReference>
<evidence type="ECO:0000313" key="9">
    <source>
        <dbReference type="EMBL" id="MBE2986772.1"/>
    </source>
</evidence>
<dbReference type="GO" id="GO:0033214">
    <property type="term" value="P:siderophore-iron import into cell"/>
    <property type="evidence" value="ECO:0007669"/>
    <property type="project" value="TreeGrafter"/>
</dbReference>
<evidence type="ECO:0000256" key="3">
    <source>
        <dbReference type="ARBA" id="ARBA00022448"/>
    </source>
</evidence>
<dbReference type="Gene3D" id="1.10.3470.10">
    <property type="entry name" value="ABC transporter involved in vitamin B12 uptake, BtuC"/>
    <property type="match status" value="2"/>
</dbReference>
<dbReference type="SUPFAM" id="SSF81345">
    <property type="entry name" value="ABC transporter involved in vitamin B12 uptake, BtuC"/>
    <property type="match status" value="2"/>
</dbReference>